<feature type="domain" description="N-acetyltransferase" evidence="1">
    <location>
        <begin position="1"/>
        <end position="146"/>
    </location>
</feature>
<dbReference type="SUPFAM" id="SSF55729">
    <property type="entry name" value="Acyl-CoA N-acyltransferases (Nat)"/>
    <property type="match status" value="1"/>
</dbReference>
<dbReference type="PROSITE" id="PS51186">
    <property type="entry name" value="GNAT"/>
    <property type="match status" value="1"/>
</dbReference>
<organism evidence="2 3">
    <name type="scientific">Microbacterium betulae</name>
    <dbReference type="NCBI Taxonomy" id="2981139"/>
    <lineage>
        <taxon>Bacteria</taxon>
        <taxon>Bacillati</taxon>
        <taxon>Actinomycetota</taxon>
        <taxon>Actinomycetes</taxon>
        <taxon>Micrococcales</taxon>
        <taxon>Microbacteriaceae</taxon>
        <taxon>Microbacterium</taxon>
    </lineage>
</organism>
<dbReference type="Proteomes" id="UP001305498">
    <property type="component" value="Chromosome"/>
</dbReference>
<dbReference type="EMBL" id="CP118157">
    <property type="protein sequence ID" value="WOF22716.1"/>
    <property type="molecule type" value="Genomic_DNA"/>
</dbReference>
<dbReference type="PANTHER" id="PTHR43233:SF1">
    <property type="entry name" value="FAMILY N-ACETYLTRANSFERASE, PUTATIVE (AFU_ORTHOLOGUE AFUA_6G03350)-RELATED"/>
    <property type="match status" value="1"/>
</dbReference>
<reference evidence="2 3" key="1">
    <citation type="submission" date="2023-02" db="EMBL/GenBank/DDBJ databases">
        <title>Microbacterium betulae sp. nov., isolated from birch wood.</title>
        <authorList>
            <person name="Pasciak M."/>
            <person name="Pawlik K.J."/>
            <person name="Martynowski D."/>
            <person name="Laczmanski L."/>
            <person name="Ciekot J."/>
            <person name="Szponar B."/>
            <person name="Wojcik-Fatla A."/>
            <person name="Mackiewicz B."/>
            <person name="Farian E."/>
            <person name="Cholewa G."/>
            <person name="Cholewa A."/>
            <person name="Dutkiewicz J."/>
        </authorList>
    </citation>
    <scope>NUCLEOTIDE SEQUENCE [LARGE SCALE GENOMIC DNA]</scope>
    <source>
        <strain evidence="2 3">AB</strain>
    </source>
</reference>
<dbReference type="PANTHER" id="PTHR43233">
    <property type="entry name" value="FAMILY N-ACETYLTRANSFERASE, PUTATIVE (AFU_ORTHOLOGUE AFUA_6G03350)-RELATED"/>
    <property type="match status" value="1"/>
</dbReference>
<evidence type="ECO:0000313" key="2">
    <source>
        <dbReference type="EMBL" id="WOF22716.1"/>
    </source>
</evidence>
<dbReference type="InterPro" id="IPR016181">
    <property type="entry name" value="Acyl_CoA_acyltransferase"/>
</dbReference>
<dbReference type="Pfam" id="PF00583">
    <property type="entry name" value="Acetyltransf_1"/>
    <property type="match status" value="1"/>
</dbReference>
<accession>A0AA97FFR7</accession>
<keyword evidence="3" id="KW-1185">Reference proteome</keyword>
<evidence type="ECO:0000313" key="3">
    <source>
        <dbReference type="Proteomes" id="UP001305498"/>
    </source>
</evidence>
<dbReference type="AlphaFoldDB" id="A0AA97FFR7"/>
<protein>
    <submittedName>
        <fullName evidence="2">GNAT family N-acetyltransferase</fullName>
    </submittedName>
</protein>
<dbReference type="InterPro" id="IPR053144">
    <property type="entry name" value="Acetyltransferase_Butenolide"/>
</dbReference>
<dbReference type="RefSeq" id="WP_317139187.1">
    <property type="nucleotide sequence ID" value="NZ_CP118157.1"/>
</dbReference>
<evidence type="ECO:0000259" key="1">
    <source>
        <dbReference type="PROSITE" id="PS51186"/>
    </source>
</evidence>
<dbReference type="InterPro" id="IPR000182">
    <property type="entry name" value="GNAT_dom"/>
</dbReference>
<gene>
    <name evidence="2" type="ORF">N8K70_15175</name>
</gene>
<proteinExistence type="predicted"/>
<sequence>MDETAYEFSADAARIDRGWVHRTLSEHAYWAIGRSRALQDAAIDGSRCFGVYRRADGRQVAFARLVTDGATFGWLADVIVDPALRGEGVGKALVAGVAAELDALGLKRTLLMTSDAHGLYAQNGWGPVSSPENWLVRPGPDGRASF</sequence>
<name>A0AA97FFR7_9MICO</name>
<dbReference type="CDD" id="cd04301">
    <property type="entry name" value="NAT_SF"/>
    <property type="match status" value="1"/>
</dbReference>
<dbReference type="KEGG" id="mbet:N8K70_15175"/>
<dbReference type="GO" id="GO:0016747">
    <property type="term" value="F:acyltransferase activity, transferring groups other than amino-acyl groups"/>
    <property type="evidence" value="ECO:0007669"/>
    <property type="project" value="InterPro"/>
</dbReference>
<dbReference type="Gene3D" id="3.40.630.30">
    <property type="match status" value="1"/>
</dbReference>